<evidence type="ECO:0000313" key="3">
    <source>
        <dbReference type="Proteomes" id="UP001224674"/>
    </source>
</evidence>
<keyword evidence="3" id="KW-1185">Reference proteome</keyword>
<name>A0AAJ6AQR0_9MICC</name>
<evidence type="ECO:0000313" key="2">
    <source>
        <dbReference type="EMBL" id="WGH94134.1"/>
    </source>
</evidence>
<proteinExistence type="predicted"/>
<feature type="domain" description="IrrE N-terminal-like" evidence="1">
    <location>
        <begin position="30"/>
        <end position="113"/>
    </location>
</feature>
<accession>A0AAJ6AQR0</accession>
<dbReference type="EMBL" id="CP122566">
    <property type="protein sequence ID" value="WGH94134.1"/>
    <property type="molecule type" value="Genomic_DNA"/>
</dbReference>
<gene>
    <name evidence="2" type="ORF">QDX21_04910</name>
</gene>
<sequence length="135" mass="15271">MVERILQSFAPHVRVIHRRPADHIPAATDGTHIWVDPRMNQTEYRCAVMHELVHIACGHTTCQPSLVEARVRAVTAKLLIPFETLEESWRWAATIDELADELGVTRLVLADRLDGLTFKQQQRLGSINAEIGKTL</sequence>
<reference evidence="2 3" key="1">
    <citation type="submission" date="2023-03" db="EMBL/GenBank/DDBJ databases">
        <title>Complete genome sequences of several Auritidibacter ignavus strains isolated from ear infections.</title>
        <authorList>
            <person name="Baehr T."/>
            <person name="Baumhoegger A.M."/>
        </authorList>
    </citation>
    <scope>NUCLEOTIDE SEQUENCE [LARGE SCALE GENOMIC DNA]</scope>
    <source>
        <strain evidence="2 3">BABAE-6</strain>
    </source>
</reference>
<dbReference type="Pfam" id="PF06114">
    <property type="entry name" value="Peptidase_M78"/>
    <property type="match status" value="1"/>
</dbReference>
<dbReference type="RefSeq" id="WP_166769921.1">
    <property type="nucleotide sequence ID" value="NZ_CP122561.1"/>
</dbReference>
<dbReference type="AlphaFoldDB" id="A0AAJ6AQR0"/>
<evidence type="ECO:0000259" key="1">
    <source>
        <dbReference type="Pfam" id="PF06114"/>
    </source>
</evidence>
<organism evidence="2 3">
    <name type="scientific">Auritidibacter ignavus</name>
    <dbReference type="NCBI Taxonomy" id="678932"/>
    <lineage>
        <taxon>Bacteria</taxon>
        <taxon>Bacillati</taxon>
        <taxon>Actinomycetota</taxon>
        <taxon>Actinomycetes</taxon>
        <taxon>Micrococcales</taxon>
        <taxon>Micrococcaceae</taxon>
        <taxon>Auritidibacter</taxon>
    </lineage>
</organism>
<dbReference type="InterPro" id="IPR010359">
    <property type="entry name" value="IrrE_HExxH"/>
</dbReference>
<protein>
    <submittedName>
        <fullName evidence="2">ImmA/IrrE family metallo-endopeptidase</fullName>
    </submittedName>
</protein>
<dbReference type="Proteomes" id="UP001224674">
    <property type="component" value="Chromosome"/>
</dbReference>